<name>A0A2W4RGV4_9GAMM</name>
<gene>
    <name evidence="1" type="ORF">DM484_06535</name>
</gene>
<reference evidence="1 2" key="1">
    <citation type="journal article" date="2018" name="Aquat. Microb. Ecol.">
        <title>Gammaproteobacterial methanotrophs dominate.</title>
        <authorList>
            <person name="Rissanen A.J."/>
            <person name="Saarenheimo J."/>
            <person name="Tiirola M."/>
            <person name="Peura S."/>
            <person name="Aalto S.L."/>
            <person name="Karvinen A."/>
            <person name="Nykanen H."/>
        </authorList>
    </citation>
    <scope>NUCLEOTIDE SEQUENCE [LARGE SCALE GENOMIC DNA]</scope>
    <source>
        <strain evidence="1">AMbin10</strain>
    </source>
</reference>
<dbReference type="Pfam" id="PF04365">
    <property type="entry name" value="BrnT_toxin"/>
    <property type="match status" value="1"/>
</dbReference>
<evidence type="ECO:0000313" key="2">
    <source>
        <dbReference type="Proteomes" id="UP000249396"/>
    </source>
</evidence>
<dbReference type="AlphaFoldDB" id="A0A2W4RGV4"/>
<organism evidence="1 2">
    <name type="scientific">Candidatus Methylumidiphilus alinenensis</name>
    <dbReference type="NCBI Taxonomy" id="2202197"/>
    <lineage>
        <taxon>Bacteria</taxon>
        <taxon>Pseudomonadati</taxon>
        <taxon>Pseudomonadota</taxon>
        <taxon>Gammaproteobacteria</taxon>
        <taxon>Methylococcales</taxon>
        <taxon>Candidatus Methylumidiphilus</taxon>
    </lineage>
</organism>
<evidence type="ECO:0000313" key="1">
    <source>
        <dbReference type="EMBL" id="PZN82343.1"/>
    </source>
</evidence>
<dbReference type="Gene3D" id="3.10.450.530">
    <property type="entry name" value="Ribonuclease toxin, BrnT, of type II toxin-antitoxin system"/>
    <property type="match status" value="1"/>
</dbReference>
<dbReference type="InterPro" id="IPR007460">
    <property type="entry name" value="BrnT_toxin"/>
</dbReference>
<proteinExistence type="predicted"/>
<protein>
    <recommendedName>
        <fullName evidence="3">BrnT family toxin</fullName>
    </recommendedName>
</protein>
<sequence>MLYTWNEDKNRSNIKWHGIAFEDARRIFEGPTVERVDDRFEYGEVRIYAIGLVNGLEITVIYTDLDNDERRIISAWRAEPHERRTYWQRVGI</sequence>
<accession>A0A2W4RGV4</accession>
<dbReference type="Proteomes" id="UP000249396">
    <property type="component" value="Unassembled WGS sequence"/>
</dbReference>
<comment type="caution">
    <text evidence="1">The sequence shown here is derived from an EMBL/GenBank/DDBJ whole genome shotgun (WGS) entry which is preliminary data.</text>
</comment>
<dbReference type="EMBL" id="QJPH01000225">
    <property type="protein sequence ID" value="PZN82343.1"/>
    <property type="molecule type" value="Genomic_DNA"/>
</dbReference>
<evidence type="ECO:0008006" key="3">
    <source>
        <dbReference type="Google" id="ProtNLM"/>
    </source>
</evidence>
<dbReference type="InterPro" id="IPR038573">
    <property type="entry name" value="BrnT_sf"/>
</dbReference>